<feature type="region of interest" description="Disordered" evidence="1">
    <location>
        <begin position="397"/>
        <end position="418"/>
    </location>
</feature>
<dbReference type="Proteomes" id="UP000824890">
    <property type="component" value="Unassembled WGS sequence"/>
</dbReference>
<protein>
    <submittedName>
        <fullName evidence="2">Uncharacterized protein</fullName>
    </submittedName>
</protein>
<dbReference type="EMBL" id="JAGKQM010000011">
    <property type="protein sequence ID" value="KAH0904916.1"/>
    <property type="molecule type" value="Genomic_DNA"/>
</dbReference>
<evidence type="ECO:0000256" key="1">
    <source>
        <dbReference type="SAM" id="MobiDB-lite"/>
    </source>
</evidence>
<evidence type="ECO:0000313" key="3">
    <source>
        <dbReference type="Proteomes" id="UP000824890"/>
    </source>
</evidence>
<proteinExistence type="predicted"/>
<gene>
    <name evidence="2" type="ORF">HID58_044419</name>
</gene>
<keyword evidence="3" id="KW-1185">Reference proteome</keyword>
<evidence type="ECO:0000313" key="2">
    <source>
        <dbReference type="EMBL" id="KAH0904916.1"/>
    </source>
</evidence>
<organism evidence="2 3">
    <name type="scientific">Brassica napus</name>
    <name type="common">Rape</name>
    <dbReference type="NCBI Taxonomy" id="3708"/>
    <lineage>
        <taxon>Eukaryota</taxon>
        <taxon>Viridiplantae</taxon>
        <taxon>Streptophyta</taxon>
        <taxon>Embryophyta</taxon>
        <taxon>Tracheophyta</taxon>
        <taxon>Spermatophyta</taxon>
        <taxon>Magnoliopsida</taxon>
        <taxon>eudicotyledons</taxon>
        <taxon>Gunneridae</taxon>
        <taxon>Pentapetalae</taxon>
        <taxon>rosids</taxon>
        <taxon>malvids</taxon>
        <taxon>Brassicales</taxon>
        <taxon>Brassicaceae</taxon>
        <taxon>Brassiceae</taxon>
        <taxon>Brassica</taxon>
    </lineage>
</organism>
<feature type="non-terminal residue" evidence="2">
    <location>
        <position position="418"/>
    </location>
</feature>
<comment type="caution">
    <text evidence="2">The sequence shown here is derived from an EMBL/GenBank/DDBJ whole genome shotgun (WGS) entry which is preliminary data.</text>
</comment>
<accession>A0ABQ8BJA3</accession>
<name>A0ABQ8BJA3_BRANA</name>
<sequence length="418" mass="45615">MFITLKITSTVKDVCLFRSSVSKHQLYGREMSNKQMIQINAISNTGLSSRNWMKEKLPAMRCLSRSQQGVWSFNQDHTVPVQDILVKVNESIETLLNLVRCVFGLRAETPTVITVKLPPWMHGPEGATIAPLNIVSNTDVEIMMGAHEWNTEPKLSVIIGAEEVAWYQFVCRTTFTIGDRTFLTDGVSEEQHLATINEIIGDEEIKCPRRFLEELFNQDKMAVIFRFAMEVEKARNSLDLNLSVFDGNGDHIVPDIGNLNEVGPEWGAGEQYGGIDGFGDMDDSGNGPYISKCPGGPSSRVDIGPVYWQDLMSSSYALQLDRIYGVEGSEYVGYQPSDIAIGGPEAKQRTQALPVFHGSPVLSSSAVTNLPSVGSEGNVSGATVVHRGGALTIVLQDITGDEENNAKGGEEGNNDGPG</sequence>
<reference evidence="2 3" key="1">
    <citation type="submission" date="2021-05" db="EMBL/GenBank/DDBJ databases">
        <title>Genome Assembly of Synthetic Allotetraploid Brassica napus Reveals Homoeologous Exchanges between Subgenomes.</title>
        <authorList>
            <person name="Davis J.T."/>
        </authorList>
    </citation>
    <scope>NUCLEOTIDE SEQUENCE [LARGE SCALE GENOMIC DNA]</scope>
    <source>
        <strain evidence="3">cv. Da-Ae</strain>
        <tissue evidence="2">Seedling</tissue>
    </source>
</reference>